<gene>
    <name evidence="1" type="ORF">LVIROSA_LOCUS5619</name>
</gene>
<comment type="caution">
    <text evidence="1">The sequence shown here is derived from an EMBL/GenBank/DDBJ whole genome shotgun (WGS) entry which is preliminary data.</text>
</comment>
<sequence length="148" mass="17673">MLQQNSHFQCFCHCSDVDARMQDTWSRMLVKLLSFRDGNKWLKYIPMTKKIFISSYNLNFLRSSMSSLNKSNHKPKKNLLVWSSIHDEIISENEMDKIHWWCWCKFLKKCDFENGAEAERLTQKYITARLHFSSEVKGNYLHLSMILV</sequence>
<organism evidence="1 2">
    <name type="scientific">Lactuca virosa</name>
    <dbReference type="NCBI Taxonomy" id="75947"/>
    <lineage>
        <taxon>Eukaryota</taxon>
        <taxon>Viridiplantae</taxon>
        <taxon>Streptophyta</taxon>
        <taxon>Embryophyta</taxon>
        <taxon>Tracheophyta</taxon>
        <taxon>Spermatophyta</taxon>
        <taxon>Magnoliopsida</taxon>
        <taxon>eudicotyledons</taxon>
        <taxon>Gunneridae</taxon>
        <taxon>Pentapetalae</taxon>
        <taxon>asterids</taxon>
        <taxon>campanulids</taxon>
        <taxon>Asterales</taxon>
        <taxon>Asteraceae</taxon>
        <taxon>Cichorioideae</taxon>
        <taxon>Cichorieae</taxon>
        <taxon>Lactucinae</taxon>
        <taxon>Lactuca</taxon>
    </lineage>
</organism>
<dbReference type="EMBL" id="CAKMRJ010000113">
    <property type="protein sequence ID" value="CAH1417991.1"/>
    <property type="molecule type" value="Genomic_DNA"/>
</dbReference>
<keyword evidence="2" id="KW-1185">Reference proteome</keyword>
<protein>
    <submittedName>
        <fullName evidence="1">Uncharacterized protein</fullName>
    </submittedName>
</protein>
<proteinExistence type="predicted"/>
<name>A0AAU9LXL5_9ASTR</name>
<dbReference type="Proteomes" id="UP001157418">
    <property type="component" value="Unassembled WGS sequence"/>
</dbReference>
<accession>A0AAU9LXL5</accession>
<dbReference type="AlphaFoldDB" id="A0AAU9LXL5"/>
<reference evidence="1 2" key="1">
    <citation type="submission" date="2022-01" db="EMBL/GenBank/DDBJ databases">
        <authorList>
            <person name="Xiong W."/>
            <person name="Schranz E."/>
        </authorList>
    </citation>
    <scope>NUCLEOTIDE SEQUENCE [LARGE SCALE GENOMIC DNA]</scope>
</reference>
<evidence type="ECO:0000313" key="2">
    <source>
        <dbReference type="Proteomes" id="UP001157418"/>
    </source>
</evidence>
<evidence type="ECO:0000313" key="1">
    <source>
        <dbReference type="EMBL" id="CAH1417991.1"/>
    </source>
</evidence>